<keyword evidence="2" id="KW-0732">Signal</keyword>
<accession>A0ABQ1JQ25</accession>
<dbReference type="InterPro" id="IPR036366">
    <property type="entry name" value="PGBDSf"/>
</dbReference>
<dbReference type="Gene3D" id="1.10.530.10">
    <property type="match status" value="1"/>
</dbReference>
<dbReference type="RefSeq" id="WP_084392332.1">
    <property type="nucleotide sequence ID" value="NZ_BMKF01000002.1"/>
</dbReference>
<evidence type="ECO:0000256" key="1">
    <source>
        <dbReference type="SAM" id="MobiDB-lite"/>
    </source>
</evidence>
<dbReference type="InterPro" id="IPR011970">
    <property type="entry name" value="MltB_2"/>
</dbReference>
<dbReference type="SUPFAM" id="SSF47090">
    <property type="entry name" value="PGBD-like"/>
    <property type="match status" value="1"/>
</dbReference>
<dbReference type="InterPro" id="IPR023346">
    <property type="entry name" value="Lysozyme-like_dom_sf"/>
</dbReference>
<feature type="chain" id="PRO_5046651755" evidence="2">
    <location>
        <begin position="32"/>
        <end position="463"/>
    </location>
</feature>
<feature type="signal peptide" evidence="2">
    <location>
        <begin position="1"/>
        <end position="31"/>
    </location>
</feature>
<keyword evidence="6" id="KW-1185">Reference proteome</keyword>
<dbReference type="EMBL" id="BMKF01000002">
    <property type="protein sequence ID" value="GGB71428.1"/>
    <property type="molecule type" value="Genomic_DNA"/>
</dbReference>
<organism evidence="5 6">
    <name type="scientific">Henriciella pelagia</name>
    <dbReference type="NCBI Taxonomy" id="1977912"/>
    <lineage>
        <taxon>Bacteria</taxon>
        <taxon>Pseudomonadati</taxon>
        <taxon>Pseudomonadota</taxon>
        <taxon>Alphaproteobacteria</taxon>
        <taxon>Hyphomonadales</taxon>
        <taxon>Hyphomonadaceae</taxon>
        <taxon>Henriciella</taxon>
    </lineage>
</organism>
<dbReference type="Proteomes" id="UP000628854">
    <property type="component" value="Unassembled WGS sequence"/>
</dbReference>
<dbReference type="InterPro" id="IPR043426">
    <property type="entry name" value="MltB-like"/>
</dbReference>
<dbReference type="PANTHER" id="PTHR30163:SF8">
    <property type="entry name" value="LYTIC MUREIN TRANSGLYCOSYLASE"/>
    <property type="match status" value="1"/>
</dbReference>
<evidence type="ECO:0000259" key="3">
    <source>
        <dbReference type="Pfam" id="PF01471"/>
    </source>
</evidence>
<sequence length="463" mass="49131">MKTELKFGRRWIYGAALSALIGACAATPQNAGTGTGTTGGSGEQPGSGTPVAEPPGDPVGTPGAAPIAGPTGPYTPSGNRDMDIWREDFTARAAAQGRNPAVIFSLLEGISPLELYLSEDVSVAGTGIADQAEFAKPVWDYLRTAVTNSRFETGRAKLAELAGVFDVLEQTYGVNREVISAIWAMETNFGSYIGNYDAANTLSNMAVEGRRRSFAESQLIALMKIVENGFADRRQLGSGWAGAMGQTQFMPTTYLAYAQDYERDGKADIWASAPDALASAANYLSKSGYVFDQPWGIEVLAPSGFDWSYADGNDRRMSTWKSLGLSPIRGGEWGVADSDYAELWLPTGATGPKYLLFKNFDVFLTYNRSNSYALAVGLLADGLEGTYGPVAAWPTDIPRLNTADVKRLQSALNQLGFNAGVVDGIAGSGTRLALQRFQKANGLLADGYPSGPALEQVLAALGS</sequence>
<dbReference type="InterPro" id="IPR002477">
    <property type="entry name" value="Peptidoglycan-bd-like"/>
</dbReference>
<evidence type="ECO:0000313" key="6">
    <source>
        <dbReference type="Proteomes" id="UP000628854"/>
    </source>
</evidence>
<dbReference type="Pfam" id="PF01471">
    <property type="entry name" value="PG_binding_1"/>
    <property type="match status" value="1"/>
</dbReference>
<dbReference type="Gene3D" id="1.10.101.10">
    <property type="entry name" value="PGBD-like superfamily/PGBD"/>
    <property type="match status" value="1"/>
</dbReference>
<reference evidence="6" key="1">
    <citation type="journal article" date="2019" name="Int. J. Syst. Evol. Microbiol.">
        <title>The Global Catalogue of Microorganisms (GCM) 10K type strain sequencing project: providing services to taxonomists for standard genome sequencing and annotation.</title>
        <authorList>
            <consortium name="The Broad Institute Genomics Platform"/>
            <consortium name="The Broad Institute Genome Sequencing Center for Infectious Disease"/>
            <person name="Wu L."/>
            <person name="Ma J."/>
        </authorList>
    </citation>
    <scope>NUCLEOTIDE SEQUENCE [LARGE SCALE GENOMIC DNA]</scope>
    <source>
        <strain evidence="6">CGMCC 1.15928</strain>
    </source>
</reference>
<comment type="caution">
    <text evidence="5">The sequence shown here is derived from an EMBL/GenBank/DDBJ whole genome shotgun (WGS) entry which is preliminary data.</text>
</comment>
<name>A0ABQ1JQ25_9PROT</name>
<dbReference type="CDD" id="cd13399">
    <property type="entry name" value="Slt35-like"/>
    <property type="match status" value="1"/>
</dbReference>
<dbReference type="Gene3D" id="1.10.8.350">
    <property type="entry name" value="Bacterial muramidase"/>
    <property type="match status" value="1"/>
</dbReference>
<dbReference type="InterPro" id="IPR031304">
    <property type="entry name" value="SLT_2"/>
</dbReference>
<feature type="compositionally biased region" description="Low complexity" evidence="1">
    <location>
        <begin position="58"/>
        <end position="76"/>
    </location>
</feature>
<feature type="domain" description="Peptidoglycan binding-like" evidence="3">
    <location>
        <begin position="403"/>
        <end position="449"/>
    </location>
</feature>
<evidence type="ECO:0000313" key="5">
    <source>
        <dbReference type="EMBL" id="GGB71428.1"/>
    </source>
</evidence>
<gene>
    <name evidence="5" type="ORF">GCM10011503_20120</name>
</gene>
<proteinExistence type="predicted"/>
<dbReference type="PANTHER" id="PTHR30163">
    <property type="entry name" value="MEMBRANE-BOUND LYTIC MUREIN TRANSGLYCOSYLASE B"/>
    <property type="match status" value="1"/>
</dbReference>
<dbReference type="SUPFAM" id="SSF53955">
    <property type="entry name" value="Lysozyme-like"/>
    <property type="match status" value="1"/>
</dbReference>
<dbReference type="InterPro" id="IPR036365">
    <property type="entry name" value="PGBD-like_sf"/>
</dbReference>
<evidence type="ECO:0000256" key="2">
    <source>
        <dbReference type="SAM" id="SignalP"/>
    </source>
</evidence>
<feature type="compositionally biased region" description="Gly residues" evidence="1">
    <location>
        <begin position="33"/>
        <end position="45"/>
    </location>
</feature>
<dbReference type="NCBIfam" id="TIGR02283">
    <property type="entry name" value="MltB_2"/>
    <property type="match status" value="1"/>
</dbReference>
<evidence type="ECO:0000259" key="4">
    <source>
        <dbReference type="Pfam" id="PF13406"/>
    </source>
</evidence>
<dbReference type="Pfam" id="PF13406">
    <property type="entry name" value="SLT_2"/>
    <property type="match status" value="1"/>
</dbReference>
<feature type="region of interest" description="Disordered" evidence="1">
    <location>
        <begin position="32"/>
        <end position="80"/>
    </location>
</feature>
<feature type="domain" description="Transglycosylase SLT" evidence="4">
    <location>
        <begin position="84"/>
        <end position="381"/>
    </location>
</feature>
<dbReference type="PROSITE" id="PS51257">
    <property type="entry name" value="PROKAR_LIPOPROTEIN"/>
    <property type="match status" value="1"/>
</dbReference>
<protein>
    <submittedName>
        <fullName evidence="5">Murein transglycosylase</fullName>
    </submittedName>
</protein>